<accession>A0ABU6UXB1</accession>
<evidence type="ECO:0000313" key="3">
    <source>
        <dbReference type="Proteomes" id="UP001341840"/>
    </source>
</evidence>
<organism evidence="2 3">
    <name type="scientific">Stylosanthes scabra</name>
    <dbReference type="NCBI Taxonomy" id="79078"/>
    <lineage>
        <taxon>Eukaryota</taxon>
        <taxon>Viridiplantae</taxon>
        <taxon>Streptophyta</taxon>
        <taxon>Embryophyta</taxon>
        <taxon>Tracheophyta</taxon>
        <taxon>Spermatophyta</taxon>
        <taxon>Magnoliopsida</taxon>
        <taxon>eudicotyledons</taxon>
        <taxon>Gunneridae</taxon>
        <taxon>Pentapetalae</taxon>
        <taxon>rosids</taxon>
        <taxon>fabids</taxon>
        <taxon>Fabales</taxon>
        <taxon>Fabaceae</taxon>
        <taxon>Papilionoideae</taxon>
        <taxon>50 kb inversion clade</taxon>
        <taxon>dalbergioids sensu lato</taxon>
        <taxon>Dalbergieae</taxon>
        <taxon>Pterocarpus clade</taxon>
        <taxon>Stylosanthes</taxon>
    </lineage>
</organism>
<proteinExistence type="predicted"/>
<keyword evidence="1" id="KW-0472">Membrane</keyword>
<reference evidence="2 3" key="1">
    <citation type="journal article" date="2023" name="Plants (Basel)">
        <title>Bridging the Gap: Combining Genomics and Transcriptomics Approaches to Understand Stylosanthes scabra, an Orphan Legume from the Brazilian Caatinga.</title>
        <authorList>
            <person name="Ferreira-Neto J.R.C."/>
            <person name="da Silva M.D."/>
            <person name="Binneck E."/>
            <person name="de Melo N.F."/>
            <person name="da Silva R.H."/>
            <person name="de Melo A.L.T.M."/>
            <person name="Pandolfi V."/>
            <person name="Bustamante F.O."/>
            <person name="Brasileiro-Vidal A.C."/>
            <person name="Benko-Iseppon A.M."/>
        </authorList>
    </citation>
    <scope>NUCLEOTIDE SEQUENCE [LARGE SCALE GENOMIC DNA]</scope>
    <source>
        <tissue evidence="2">Leaves</tissue>
    </source>
</reference>
<dbReference type="PANTHER" id="PTHR35699">
    <property type="entry name" value="F2J10.10 PROTEIN"/>
    <property type="match status" value="1"/>
</dbReference>
<gene>
    <name evidence="2" type="ORF">PIB30_094703</name>
</gene>
<keyword evidence="3" id="KW-1185">Reference proteome</keyword>
<protein>
    <submittedName>
        <fullName evidence="2">Uncharacterized protein</fullName>
    </submittedName>
</protein>
<keyword evidence="1" id="KW-1133">Transmembrane helix</keyword>
<keyword evidence="1" id="KW-0812">Transmembrane</keyword>
<name>A0ABU6UXB1_9FABA</name>
<feature type="transmembrane region" description="Helical" evidence="1">
    <location>
        <begin position="52"/>
        <end position="74"/>
    </location>
</feature>
<comment type="caution">
    <text evidence="2">The sequence shown here is derived from an EMBL/GenBank/DDBJ whole genome shotgun (WGS) entry which is preliminary data.</text>
</comment>
<evidence type="ECO:0000256" key="1">
    <source>
        <dbReference type="SAM" id="Phobius"/>
    </source>
</evidence>
<evidence type="ECO:0000313" key="2">
    <source>
        <dbReference type="EMBL" id="MED6164915.1"/>
    </source>
</evidence>
<sequence>MNKTGLFSRNVVSMNVDRSLENQREQSMALSSEGLEGLVPCAKLLLSLGGTFFLGFGPLILITIAFFSALYLYFGPTFVHDASKMSLSPPPRYVDPYALLEDERMSQIAPQPK</sequence>
<dbReference type="Proteomes" id="UP001341840">
    <property type="component" value="Unassembled WGS sequence"/>
</dbReference>
<dbReference type="EMBL" id="JASCZI010122940">
    <property type="protein sequence ID" value="MED6164915.1"/>
    <property type="molecule type" value="Genomic_DNA"/>
</dbReference>
<dbReference type="PANTHER" id="PTHR35699:SF1">
    <property type="entry name" value="F2J10.10 PROTEIN"/>
    <property type="match status" value="1"/>
</dbReference>